<sequence>MQIQRDKSLLLMVDFQARLLPVIDGGEEAVSEAAWLGEIACLLEVPVWLTEQSPGKLGGTSTSLLACLSNHYRLWQKQHFGAMSEDDFRQALNATGKTQIVLCGTEAHICVLQTGLGLLEAGYELYWLSDASASRRPQEAVLARERACQSGAVAVSADMVAYEWLHRCDTALFKEAHQQLLKPRSTRPVRFF</sequence>
<gene>
    <name evidence="2" type="ORF">EI168_15795</name>
</gene>
<protein>
    <submittedName>
        <fullName evidence="2">Isochorismatase family protein</fullName>
    </submittedName>
</protein>
<evidence type="ECO:0000313" key="2">
    <source>
        <dbReference type="EMBL" id="MBE0401552.1"/>
    </source>
</evidence>
<keyword evidence="3" id="KW-1185">Reference proteome</keyword>
<dbReference type="EMBL" id="RRZD01000020">
    <property type="protein sequence ID" value="MBE0401552.1"/>
    <property type="molecule type" value="Genomic_DNA"/>
</dbReference>
<dbReference type="PANTHER" id="PTHR14119:SF3">
    <property type="entry name" value="ISOCHORISMATASE DOMAIN-CONTAINING PROTEIN 2"/>
    <property type="match status" value="1"/>
</dbReference>
<dbReference type="Proteomes" id="UP001645039">
    <property type="component" value="Unassembled WGS sequence"/>
</dbReference>
<dbReference type="SUPFAM" id="SSF52499">
    <property type="entry name" value="Isochorismatase-like hydrolases"/>
    <property type="match status" value="1"/>
</dbReference>
<dbReference type="RefSeq" id="WP_096276124.1">
    <property type="nucleotide sequence ID" value="NZ_CBCSBM010000002.1"/>
</dbReference>
<evidence type="ECO:0000259" key="1">
    <source>
        <dbReference type="Pfam" id="PF00857"/>
    </source>
</evidence>
<dbReference type="Gene3D" id="3.40.50.850">
    <property type="entry name" value="Isochorismatase-like"/>
    <property type="match status" value="1"/>
</dbReference>
<evidence type="ECO:0000313" key="3">
    <source>
        <dbReference type="Proteomes" id="UP001645039"/>
    </source>
</evidence>
<accession>A0ABR9F4Y6</accession>
<feature type="domain" description="Isochorismatase-like" evidence="1">
    <location>
        <begin position="8"/>
        <end position="157"/>
    </location>
</feature>
<dbReference type="InterPro" id="IPR050993">
    <property type="entry name" value="Isochorismatase_domain"/>
</dbReference>
<dbReference type="InterPro" id="IPR036380">
    <property type="entry name" value="Isochorismatase-like_sf"/>
</dbReference>
<comment type="caution">
    <text evidence="2">The sequence shown here is derived from an EMBL/GenBank/DDBJ whole genome shotgun (WGS) entry which is preliminary data.</text>
</comment>
<dbReference type="PANTHER" id="PTHR14119">
    <property type="entry name" value="HYDROLASE"/>
    <property type="match status" value="1"/>
</dbReference>
<dbReference type="Pfam" id="PF00857">
    <property type="entry name" value="Isochorismatase"/>
    <property type="match status" value="1"/>
</dbReference>
<dbReference type="InterPro" id="IPR000868">
    <property type="entry name" value="Isochorismatase-like_dom"/>
</dbReference>
<reference evidence="2 3" key="1">
    <citation type="submission" date="2020-07" db="EMBL/GenBank/DDBJ databases">
        <title>Halophilic bacteria isolated from french cheeses.</title>
        <authorList>
            <person name="Kothe C.I."/>
            <person name="Farah-Kraiem B."/>
            <person name="Renault P."/>
            <person name="Dridi B."/>
        </authorList>
    </citation>
    <scope>NUCLEOTIDE SEQUENCE [LARGE SCALE GENOMIC DNA]</scope>
    <source>
        <strain evidence="2 3">FME1</strain>
    </source>
</reference>
<organism evidence="2 3">
    <name type="scientific">Halomonas casei</name>
    <dbReference type="NCBI Taxonomy" id="2742613"/>
    <lineage>
        <taxon>Bacteria</taxon>
        <taxon>Pseudomonadati</taxon>
        <taxon>Pseudomonadota</taxon>
        <taxon>Gammaproteobacteria</taxon>
        <taxon>Oceanospirillales</taxon>
        <taxon>Halomonadaceae</taxon>
        <taxon>Halomonas</taxon>
    </lineage>
</organism>
<name>A0ABR9F4Y6_9GAMM</name>
<proteinExistence type="predicted"/>